<dbReference type="EC" id="3.1.1.24" evidence="2"/>
<dbReference type="InterPro" id="IPR050266">
    <property type="entry name" value="AB_hydrolase_sf"/>
</dbReference>
<keyword evidence="3" id="KW-1185">Reference proteome</keyword>
<dbReference type="RefSeq" id="WP_115610901.1">
    <property type="nucleotide sequence ID" value="NZ_JBHLZC010000001.1"/>
</dbReference>
<sequence>MIYYQTYGHEASQAAVLLHSGGMAGEEWQPQIPTLAQRYRVLVPDLPGHGKSPLDSERLTISLMADAVLEMLDAEGIREANFCGSSMGGAVALWLTLKHPERVKRLALYRISYRSNTDIHAQVHSMADPGYWENFGLAAWLSKLHSPQGGADAWKQVIARVGDALHATGSEHAHRLHDLAAITCPVLIITGDRDPIAPLTDACEMYHTIPDADLWIIPHAAHITASNTWRAPAFAEELRRFYSRSAKHSDG</sequence>
<name>A0A381E263_9GAMM</name>
<dbReference type="GO" id="GO:0016020">
    <property type="term" value="C:membrane"/>
    <property type="evidence" value="ECO:0007669"/>
    <property type="project" value="TreeGrafter"/>
</dbReference>
<feature type="domain" description="AB hydrolase-1" evidence="1">
    <location>
        <begin position="16"/>
        <end position="112"/>
    </location>
</feature>
<dbReference type="Proteomes" id="UP000254572">
    <property type="component" value="Unassembled WGS sequence"/>
</dbReference>
<protein>
    <submittedName>
        <fullName evidence="2">3-oxoadipate enol-lactonase 2</fullName>
        <ecNumber evidence="2">3.1.1.24</ecNumber>
    </submittedName>
</protein>
<dbReference type="AlphaFoldDB" id="A0A381E263"/>
<dbReference type="Gene3D" id="3.40.50.1820">
    <property type="entry name" value="alpha/beta hydrolase"/>
    <property type="match status" value="1"/>
</dbReference>
<dbReference type="Pfam" id="PF00561">
    <property type="entry name" value="Abhydrolase_1"/>
    <property type="match status" value="1"/>
</dbReference>
<gene>
    <name evidence="2" type="primary">catD_2</name>
    <name evidence="2" type="ORF">NCTC13294_00645</name>
</gene>
<dbReference type="PRINTS" id="PR00111">
    <property type="entry name" value="ABHYDROLASE"/>
</dbReference>
<dbReference type="InterPro" id="IPR000073">
    <property type="entry name" value="AB_hydrolase_1"/>
</dbReference>
<dbReference type="EMBL" id="UFUW01000001">
    <property type="protein sequence ID" value="SUX19986.1"/>
    <property type="molecule type" value="Genomic_DNA"/>
</dbReference>
<dbReference type="SUPFAM" id="SSF53474">
    <property type="entry name" value="alpha/beta-Hydrolases"/>
    <property type="match status" value="1"/>
</dbReference>
<keyword evidence="2" id="KW-0378">Hydrolase</keyword>
<evidence type="ECO:0000313" key="2">
    <source>
        <dbReference type="EMBL" id="SUX19986.1"/>
    </source>
</evidence>
<dbReference type="GO" id="GO:0047570">
    <property type="term" value="F:3-oxoadipate enol-lactonase activity"/>
    <property type="evidence" value="ECO:0007669"/>
    <property type="project" value="UniProtKB-EC"/>
</dbReference>
<evidence type="ECO:0000259" key="1">
    <source>
        <dbReference type="Pfam" id="PF00561"/>
    </source>
</evidence>
<evidence type="ECO:0000313" key="3">
    <source>
        <dbReference type="Proteomes" id="UP000254572"/>
    </source>
</evidence>
<dbReference type="PANTHER" id="PTHR43798">
    <property type="entry name" value="MONOACYLGLYCEROL LIPASE"/>
    <property type="match status" value="1"/>
</dbReference>
<proteinExistence type="predicted"/>
<dbReference type="PANTHER" id="PTHR43798:SF33">
    <property type="entry name" value="HYDROLASE, PUTATIVE (AFU_ORTHOLOGUE AFUA_2G14860)-RELATED"/>
    <property type="match status" value="1"/>
</dbReference>
<reference evidence="2 3" key="1">
    <citation type="submission" date="2018-06" db="EMBL/GenBank/DDBJ databases">
        <authorList>
            <consortium name="Pathogen Informatics"/>
            <person name="Doyle S."/>
        </authorList>
    </citation>
    <scope>NUCLEOTIDE SEQUENCE [LARGE SCALE GENOMIC DNA]</scope>
    <source>
        <strain evidence="2 3">NCTC13294</strain>
    </source>
</reference>
<accession>A0A381E263</accession>
<organism evidence="2 3">
    <name type="scientific">Cardiobacterium valvarum</name>
    <dbReference type="NCBI Taxonomy" id="194702"/>
    <lineage>
        <taxon>Bacteria</taxon>
        <taxon>Pseudomonadati</taxon>
        <taxon>Pseudomonadota</taxon>
        <taxon>Gammaproteobacteria</taxon>
        <taxon>Cardiobacteriales</taxon>
        <taxon>Cardiobacteriaceae</taxon>
        <taxon>Cardiobacterium</taxon>
    </lineage>
</organism>
<dbReference type="InterPro" id="IPR029058">
    <property type="entry name" value="AB_hydrolase_fold"/>
</dbReference>
<dbReference type="OrthoDB" id="9780765at2"/>